<dbReference type="PROSITE" id="PS51318">
    <property type="entry name" value="TAT"/>
    <property type="match status" value="1"/>
</dbReference>
<dbReference type="InterPro" id="IPR006311">
    <property type="entry name" value="TAT_signal"/>
</dbReference>
<sequence>MIDTQCGRRSFLLGSAAAVLTPGAAQAASRLAARPSATPLERARPLPLSATRLLPSPYADAVDANRRYLLQLEPDRLLHNFLVHAGLEPKGEAYGGWEGDTIAGHTLGHYMTALALMHAQTGDAECARRALYIVDELERAQKASGDGYVAGFTRRNGDVVEDGKAIFPEIMAGEIRSAGFDLNGCWVPFYNWHKLYAGLFDIQTWIGSDKAIPIAVSLSGYIEKVFASLDDTQLQTVLDCEHGGINESFAELHVRTGDPRWLALAERIRHRKVLDPLSRGENSLPWIHANTQIPKVIGLARLHEITGRADHAIAARYFWDTVVHRYSYVIGGNADREYFPDPDTVSRHITEQTCESCNTYNMLKLTRHLYAWRPEASLFDYYERAHINHILAQQRTDNGMFAYMVPLMSGTHRAWSDPFDSFWCCVGSGIESHSKHGESIWWEEDDQRKAGEALVANLYIPSRTQWSARGATLVMETAYPFDGEIDIALAELAKPGTFTLALRIPAWCDEPAVLINGKAWKATPADGYIAIKRPWKRGDGIRLSLPMKLRMEPTPDDPSTVAFLRGPVVLAADMGPADKPFDGPAPVLVSSNVLGGFSPEPKPAPSAPPLYRATEMARPAPLAFAPFFQQRDRRTAVYFRRFTEENWQVAQQAYAAEQAALRDLDRRSVDVMHLGEMQPERDHELESKISYTTTYRGRHGRDARFEGFFAFRMKVRPGPLILRATYWGEERNRSFEILVDGEKIATQTLDAAHPGAFFDVDYAIPDHLTRGKDSVIVRFQAAPGSTRIGPVFGCRIFTPPKAQAT</sequence>
<evidence type="ECO:0000259" key="3">
    <source>
        <dbReference type="Pfam" id="PF20620"/>
    </source>
</evidence>
<dbReference type="Pfam" id="PF20620">
    <property type="entry name" value="DUF6805"/>
    <property type="match status" value="1"/>
</dbReference>
<dbReference type="EMBL" id="JACHKA010000001">
    <property type="protein sequence ID" value="MBB5985862.1"/>
    <property type="molecule type" value="Genomic_DNA"/>
</dbReference>
<feature type="signal peptide" evidence="1">
    <location>
        <begin position="1"/>
        <end position="27"/>
    </location>
</feature>
<feature type="domain" description="Glycoside hydrolase GH146 substrate-binding" evidence="3">
    <location>
        <begin position="664"/>
        <end position="787"/>
    </location>
</feature>
<accession>A0ABR6NF04</accession>
<dbReference type="InterPro" id="IPR008928">
    <property type="entry name" value="6-hairpin_glycosidase_sf"/>
</dbReference>
<dbReference type="InterPro" id="IPR012878">
    <property type="entry name" value="Beta-AFase-like_GH127_cat"/>
</dbReference>
<evidence type="ECO:0008006" key="7">
    <source>
        <dbReference type="Google" id="ProtNLM"/>
    </source>
</evidence>
<evidence type="ECO:0000259" key="4">
    <source>
        <dbReference type="Pfam" id="PF20736"/>
    </source>
</evidence>
<gene>
    <name evidence="5" type="ORF">HNP60_001836</name>
</gene>
<evidence type="ECO:0000259" key="2">
    <source>
        <dbReference type="Pfam" id="PF07944"/>
    </source>
</evidence>
<dbReference type="RefSeq" id="WP_184152707.1">
    <property type="nucleotide sequence ID" value="NZ_JACHKA010000001.1"/>
</dbReference>
<reference evidence="5 6" key="1">
    <citation type="submission" date="2020-08" db="EMBL/GenBank/DDBJ databases">
        <title>Exploring microbial biodiversity for novel pathways involved in the catabolism of aromatic compounds derived from lignin.</title>
        <authorList>
            <person name="Elkins J."/>
        </authorList>
    </citation>
    <scope>NUCLEOTIDE SEQUENCE [LARGE SCALE GENOMIC DNA]</scope>
    <source>
        <strain evidence="5 6">B1D3A</strain>
    </source>
</reference>
<dbReference type="InterPro" id="IPR049046">
    <property type="entry name" value="Beta-AFase-like_GH127_middle"/>
</dbReference>
<organism evidence="5 6">
    <name type="scientific">Sphingobium lignivorans</name>
    <dbReference type="NCBI Taxonomy" id="2735886"/>
    <lineage>
        <taxon>Bacteria</taxon>
        <taxon>Pseudomonadati</taxon>
        <taxon>Pseudomonadota</taxon>
        <taxon>Alphaproteobacteria</taxon>
        <taxon>Sphingomonadales</taxon>
        <taxon>Sphingomonadaceae</taxon>
        <taxon>Sphingobium</taxon>
    </lineage>
</organism>
<dbReference type="SUPFAM" id="SSF48208">
    <property type="entry name" value="Six-hairpin glycosidases"/>
    <property type="match status" value="1"/>
</dbReference>
<protein>
    <recommendedName>
        <fullName evidence="7">Glycoside hydrolase family 127 protein</fullName>
    </recommendedName>
</protein>
<dbReference type="PANTHER" id="PTHR31151:SF0">
    <property type="entry name" value="PROLINE-TRNA LIGASE (DUF1680)"/>
    <property type="match status" value="1"/>
</dbReference>
<dbReference type="PANTHER" id="PTHR31151">
    <property type="entry name" value="PROLINE-TRNA LIGASE (DUF1680)"/>
    <property type="match status" value="1"/>
</dbReference>
<evidence type="ECO:0000313" key="5">
    <source>
        <dbReference type="EMBL" id="MBB5985862.1"/>
    </source>
</evidence>
<proteinExistence type="predicted"/>
<keyword evidence="1" id="KW-0732">Signal</keyword>
<evidence type="ECO:0000313" key="6">
    <source>
        <dbReference type="Proteomes" id="UP001138540"/>
    </source>
</evidence>
<evidence type="ECO:0000256" key="1">
    <source>
        <dbReference type="SAM" id="SignalP"/>
    </source>
</evidence>
<dbReference type="Pfam" id="PF20736">
    <property type="entry name" value="Glyco_hydro127M"/>
    <property type="match status" value="1"/>
</dbReference>
<dbReference type="Proteomes" id="UP001138540">
    <property type="component" value="Unassembled WGS sequence"/>
</dbReference>
<dbReference type="Pfam" id="PF07944">
    <property type="entry name" value="Beta-AFase-like_GH127_cat"/>
    <property type="match status" value="1"/>
</dbReference>
<feature type="domain" description="Non-reducing end beta-L-arabinofuranosidase-like GH127 middle" evidence="4">
    <location>
        <begin position="454"/>
        <end position="547"/>
    </location>
</feature>
<feature type="domain" description="Non-reducing end beta-L-arabinofuranosidase-like GH127 catalytic" evidence="2">
    <location>
        <begin position="52"/>
        <end position="437"/>
    </location>
</feature>
<dbReference type="InterPro" id="IPR046544">
    <property type="entry name" value="GH146_SB_dom"/>
</dbReference>
<comment type="caution">
    <text evidence="5">The sequence shown here is derived from an EMBL/GenBank/DDBJ whole genome shotgun (WGS) entry which is preliminary data.</text>
</comment>
<keyword evidence="6" id="KW-1185">Reference proteome</keyword>
<feature type="chain" id="PRO_5046225351" description="Glycoside hydrolase family 127 protein" evidence="1">
    <location>
        <begin position="28"/>
        <end position="805"/>
    </location>
</feature>
<name>A0ABR6NF04_9SPHN</name>